<protein>
    <submittedName>
        <fullName evidence="3">NodT family efflux transporter outer membrane factor (OMF) lipoprotein</fullName>
    </submittedName>
</protein>
<dbReference type="GO" id="GO:0015562">
    <property type="term" value="F:efflux transmembrane transporter activity"/>
    <property type="evidence" value="ECO:0007669"/>
    <property type="project" value="InterPro"/>
</dbReference>
<keyword evidence="2 3" id="KW-0449">Lipoprotein</keyword>
<dbReference type="PANTHER" id="PTHR30203:SF32">
    <property type="entry name" value="CATION EFFLUX SYSTEM PROTEIN CUSC"/>
    <property type="match status" value="1"/>
</dbReference>
<dbReference type="Proteomes" id="UP000518288">
    <property type="component" value="Unassembled WGS sequence"/>
</dbReference>
<dbReference type="RefSeq" id="WP_179635293.1">
    <property type="nucleotide sequence ID" value="NZ_JACCFH010000001.1"/>
</dbReference>
<evidence type="ECO:0000313" key="4">
    <source>
        <dbReference type="Proteomes" id="UP000518288"/>
    </source>
</evidence>
<keyword evidence="2" id="KW-1134">Transmembrane beta strand</keyword>
<name>A0A7Y9R0K2_9BURK</name>
<dbReference type="Gene3D" id="1.20.1600.10">
    <property type="entry name" value="Outer membrane efflux proteins (OEP)"/>
    <property type="match status" value="1"/>
</dbReference>
<dbReference type="NCBIfam" id="TIGR01845">
    <property type="entry name" value="outer_NodT"/>
    <property type="match status" value="1"/>
</dbReference>
<accession>A0A7Y9R0K2</accession>
<dbReference type="SUPFAM" id="SSF56954">
    <property type="entry name" value="Outer membrane efflux proteins (OEP)"/>
    <property type="match status" value="1"/>
</dbReference>
<dbReference type="Pfam" id="PF02321">
    <property type="entry name" value="OEP"/>
    <property type="match status" value="2"/>
</dbReference>
<evidence type="ECO:0000256" key="1">
    <source>
        <dbReference type="ARBA" id="ARBA00007613"/>
    </source>
</evidence>
<evidence type="ECO:0000256" key="2">
    <source>
        <dbReference type="RuleBase" id="RU362097"/>
    </source>
</evidence>
<keyword evidence="4" id="KW-1185">Reference proteome</keyword>
<keyword evidence="2" id="KW-0812">Transmembrane</keyword>
<comment type="subcellular location">
    <subcellularLocation>
        <location evidence="2">Cell membrane</location>
        <topology evidence="2">Lipid-anchor</topology>
    </subcellularLocation>
</comment>
<dbReference type="InterPro" id="IPR003423">
    <property type="entry name" value="OMP_efflux"/>
</dbReference>
<organism evidence="3 4">
    <name type="scientific">Sphaerotilus montanus</name>
    <dbReference type="NCBI Taxonomy" id="522889"/>
    <lineage>
        <taxon>Bacteria</taxon>
        <taxon>Pseudomonadati</taxon>
        <taxon>Pseudomonadota</taxon>
        <taxon>Betaproteobacteria</taxon>
        <taxon>Burkholderiales</taxon>
        <taxon>Sphaerotilaceae</taxon>
        <taxon>Sphaerotilus</taxon>
    </lineage>
</organism>
<evidence type="ECO:0000313" key="3">
    <source>
        <dbReference type="EMBL" id="NYG34683.1"/>
    </source>
</evidence>
<proteinExistence type="inferred from homology"/>
<dbReference type="PROSITE" id="PS51257">
    <property type="entry name" value="PROKAR_LIPOPROTEIN"/>
    <property type="match status" value="1"/>
</dbReference>
<comment type="similarity">
    <text evidence="1 2">Belongs to the outer membrane factor (OMF) (TC 1.B.17) family.</text>
</comment>
<keyword evidence="2" id="KW-0472">Membrane</keyword>
<keyword evidence="2" id="KW-0564">Palmitate</keyword>
<gene>
    <name evidence="3" type="ORF">BDD16_003669</name>
</gene>
<comment type="caution">
    <text evidence="3">The sequence shown here is derived from an EMBL/GenBank/DDBJ whole genome shotgun (WGS) entry which is preliminary data.</text>
</comment>
<dbReference type="InterPro" id="IPR010131">
    <property type="entry name" value="MdtP/NodT-like"/>
</dbReference>
<sequence length="467" mass="48449">MRQTVGHLQLIVAALVLAGCTNLAPRHERPASPIPAQLPLPAEAAASASAAAAVPLGWKAFVQSPQLAQLVQRALDQNRDLRVAVLNVQRAEAQLGVARADRLPTVSAGLTAAATPNASSGRQTQSFTAGVQVTAWELDLFGRIANLGEAAQAQVLATEAGRRSAELALVGAVVSSWLTLGADAELLSVADRTLASRESTLKLSKLRFDAGAASALELQTAQSLVAQARNTQVQLRRQHALDLNALALLVGGPVPADLRPGAAAAGTVAGTAGEVLAPVPVGLASDVLLQRPDVIQAEQALVAASANIGVARAAFFPRLALTGSAGQAGSRLSDLFQAGNFAWSLSASALATVFDSGRNQANLNVARVSRDIAVAQYEKAVQSAFRETADALAGLSSWREQLAAQGQQLDAAREIARLTELRYTNGAASELDRLDAQRSLLAAEQTLVQTRLAEQVNRVGLFKALGG</sequence>
<dbReference type="GO" id="GO:0005886">
    <property type="term" value="C:plasma membrane"/>
    <property type="evidence" value="ECO:0007669"/>
    <property type="project" value="UniProtKB-SubCell"/>
</dbReference>
<dbReference type="Gene3D" id="2.20.200.10">
    <property type="entry name" value="Outer membrane efflux proteins (OEP)"/>
    <property type="match status" value="1"/>
</dbReference>
<dbReference type="PANTHER" id="PTHR30203">
    <property type="entry name" value="OUTER MEMBRANE CATION EFFLUX PROTEIN"/>
    <property type="match status" value="1"/>
</dbReference>
<dbReference type="EMBL" id="JACCFH010000001">
    <property type="protein sequence ID" value="NYG34683.1"/>
    <property type="molecule type" value="Genomic_DNA"/>
</dbReference>
<dbReference type="AlphaFoldDB" id="A0A7Y9R0K2"/>
<reference evidence="3 4" key="1">
    <citation type="submission" date="2020-07" db="EMBL/GenBank/DDBJ databases">
        <title>Genomic Encyclopedia of Archaeal and Bacterial Type Strains, Phase II (KMG-II): from individual species to whole genera.</title>
        <authorList>
            <person name="Goeker M."/>
        </authorList>
    </citation>
    <scope>NUCLEOTIDE SEQUENCE [LARGE SCALE GENOMIC DNA]</scope>
    <source>
        <strain evidence="3 4">DSM 21226</strain>
    </source>
</reference>